<dbReference type="AlphaFoldDB" id="T1GY39"/>
<dbReference type="EMBL" id="CAQQ02382065">
    <property type="status" value="NOT_ANNOTATED_CDS"/>
    <property type="molecule type" value="Genomic_DNA"/>
</dbReference>
<name>T1GY39_MEGSC</name>
<reference evidence="1" key="2">
    <citation type="submission" date="2015-06" db="UniProtKB">
        <authorList>
            <consortium name="EnsemblMetazoa"/>
        </authorList>
    </citation>
    <scope>IDENTIFICATION</scope>
</reference>
<protein>
    <submittedName>
        <fullName evidence="1">Uncharacterized protein</fullName>
    </submittedName>
</protein>
<dbReference type="EnsemblMetazoa" id="MESCA008759-RA">
    <property type="protein sequence ID" value="MESCA008759-PA"/>
    <property type="gene ID" value="MESCA008759"/>
</dbReference>
<reference evidence="2" key="1">
    <citation type="submission" date="2013-02" db="EMBL/GenBank/DDBJ databases">
        <authorList>
            <person name="Hughes D."/>
        </authorList>
    </citation>
    <scope>NUCLEOTIDE SEQUENCE</scope>
    <source>
        <strain>Durham</strain>
        <strain evidence="2">NC isolate 2 -- Noor lab</strain>
    </source>
</reference>
<keyword evidence="2" id="KW-1185">Reference proteome</keyword>
<accession>T1GY39</accession>
<evidence type="ECO:0000313" key="2">
    <source>
        <dbReference type="Proteomes" id="UP000015102"/>
    </source>
</evidence>
<dbReference type="Proteomes" id="UP000015102">
    <property type="component" value="Unassembled WGS sequence"/>
</dbReference>
<organism evidence="1 2">
    <name type="scientific">Megaselia scalaris</name>
    <name type="common">Humpbacked fly</name>
    <name type="synonym">Phora scalaris</name>
    <dbReference type="NCBI Taxonomy" id="36166"/>
    <lineage>
        <taxon>Eukaryota</taxon>
        <taxon>Metazoa</taxon>
        <taxon>Ecdysozoa</taxon>
        <taxon>Arthropoda</taxon>
        <taxon>Hexapoda</taxon>
        <taxon>Insecta</taxon>
        <taxon>Pterygota</taxon>
        <taxon>Neoptera</taxon>
        <taxon>Endopterygota</taxon>
        <taxon>Diptera</taxon>
        <taxon>Brachycera</taxon>
        <taxon>Muscomorpha</taxon>
        <taxon>Platypezoidea</taxon>
        <taxon>Phoridae</taxon>
        <taxon>Megaseliini</taxon>
        <taxon>Megaselia</taxon>
    </lineage>
</organism>
<proteinExistence type="predicted"/>
<evidence type="ECO:0000313" key="1">
    <source>
        <dbReference type="EnsemblMetazoa" id="MESCA008759-PA"/>
    </source>
</evidence>
<sequence>MAPMMLSLNPPLLTPSVDDKLQTVTTEQSHMRMFKTWIYVKRLFIIQSKYSTALTVQKMEKWACRLLP</sequence>
<dbReference type="HOGENOM" id="CLU_2796858_0_0_1"/>